<dbReference type="EMBL" id="JAFJYH010000061">
    <property type="protein sequence ID" value="KAG4421675.1"/>
    <property type="molecule type" value="Genomic_DNA"/>
</dbReference>
<accession>A0A8H7W902</accession>
<proteinExistence type="predicted"/>
<gene>
    <name evidence="2" type="ORF">IFR04_005175</name>
</gene>
<evidence type="ECO:0000313" key="3">
    <source>
        <dbReference type="Proteomes" id="UP000664132"/>
    </source>
</evidence>
<reference evidence="2" key="1">
    <citation type="submission" date="2021-02" db="EMBL/GenBank/DDBJ databases">
        <title>Genome sequence Cadophora malorum strain M34.</title>
        <authorList>
            <person name="Stefanovic E."/>
            <person name="Vu D."/>
            <person name="Scully C."/>
            <person name="Dijksterhuis J."/>
            <person name="Roader J."/>
            <person name="Houbraken J."/>
        </authorList>
    </citation>
    <scope>NUCLEOTIDE SEQUENCE</scope>
    <source>
        <strain evidence="2">M34</strain>
    </source>
</reference>
<protein>
    <submittedName>
        <fullName evidence="2">Uncharacterized protein</fullName>
    </submittedName>
</protein>
<keyword evidence="3" id="KW-1185">Reference proteome</keyword>
<dbReference type="OrthoDB" id="5391496at2759"/>
<organism evidence="2 3">
    <name type="scientific">Cadophora malorum</name>
    <dbReference type="NCBI Taxonomy" id="108018"/>
    <lineage>
        <taxon>Eukaryota</taxon>
        <taxon>Fungi</taxon>
        <taxon>Dikarya</taxon>
        <taxon>Ascomycota</taxon>
        <taxon>Pezizomycotina</taxon>
        <taxon>Leotiomycetes</taxon>
        <taxon>Helotiales</taxon>
        <taxon>Ploettnerulaceae</taxon>
        <taxon>Cadophora</taxon>
    </lineage>
</organism>
<comment type="caution">
    <text evidence="2">The sequence shown here is derived from an EMBL/GenBank/DDBJ whole genome shotgun (WGS) entry which is preliminary data.</text>
</comment>
<dbReference type="Proteomes" id="UP000664132">
    <property type="component" value="Unassembled WGS sequence"/>
</dbReference>
<name>A0A8H7W902_9HELO</name>
<sequence>MPNTVQRQPPLYAERSSPVPDRGEGRRGTAAGVERGAHADPEGEGEGCQQDEGREATRHPLLIATLHQIVTSRFVNLVFVPTLSHLRAYLAVFSGEAKGQRGEKEEGGPPKQSFEKMGKWTPLLVVYRMVALHRDTSEWSAQGLGSSIAALVEAGWRGGRRVVVVEERDLHDESEGGEGAEIRTTGWEERLPMLNGSVKRVGLESEDGGWSGRMVEVGRVYGRWFSFEMGDWDQKD</sequence>
<evidence type="ECO:0000313" key="2">
    <source>
        <dbReference type="EMBL" id="KAG4421675.1"/>
    </source>
</evidence>
<evidence type="ECO:0000256" key="1">
    <source>
        <dbReference type="SAM" id="MobiDB-lite"/>
    </source>
</evidence>
<feature type="region of interest" description="Disordered" evidence="1">
    <location>
        <begin position="1"/>
        <end position="52"/>
    </location>
</feature>
<dbReference type="AlphaFoldDB" id="A0A8H7W902"/>